<dbReference type="EMBL" id="CP003555">
    <property type="protein sequence ID" value="AFK61221.1"/>
    <property type="molecule type" value="Genomic_DNA"/>
</dbReference>
<organism evidence="1 2">
    <name type="scientific">Advenella kashmirensis (strain DSM 17095 / LMG 22695 / WT001)</name>
    <name type="common">Tetrathiobacter kashmirensis</name>
    <dbReference type="NCBI Taxonomy" id="1036672"/>
    <lineage>
        <taxon>Bacteria</taxon>
        <taxon>Pseudomonadati</taxon>
        <taxon>Pseudomonadota</taxon>
        <taxon>Betaproteobacteria</taxon>
        <taxon>Burkholderiales</taxon>
        <taxon>Alcaligenaceae</taxon>
    </lineage>
</organism>
<dbReference type="KEGG" id="aka:TKWG_03125"/>
<keyword evidence="2" id="KW-1185">Reference proteome</keyword>
<evidence type="ECO:0000313" key="1">
    <source>
        <dbReference type="EMBL" id="AFK61221.1"/>
    </source>
</evidence>
<dbReference type="AlphaFoldDB" id="I3U883"/>
<accession>I3U883</accession>
<name>I3U883_ADVKW</name>
<evidence type="ECO:0000313" key="2">
    <source>
        <dbReference type="Proteomes" id="UP000005267"/>
    </source>
</evidence>
<dbReference type="STRING" id="1036672.TKWG_03125"/>
<reference evidence="1 2" key="1">
    <citation type="journal article" date="2011" name="J. Bacteriol.">
        <title>Whole-genome shotgun sequencing of the sulfur-oxidizing chemoautotroph Tetrathiobacter kashmirensis.</title>
        <authorList>
            <person name="Ghosh W."/>
            <person name="George A."/>
            <person name="Agarwal A."/>
            <person name="Raj P."/>
            <person name="Alam M."/>
            <person name="Pyne P."/>
            <person name="Das Gupta S.K."/>
        </authorList>
    </citation>
    <scope>NUCLEOTIDE SEQUENCE [LARGE SCALE GENOMIC DNA]</scope>
    <source>
        <strain evidence="1 2">WT001</strain>
    </source>
</reference>
<sequence length="85" mass="9876">MRPKVHPGRLPSRQPQFDKNLQERQQVAPPMQTHRFPSIRIRKASNCAHEYNSLKRDCRPIPFRLFHSAGSFTLADISHVSSEIQ</sequence>
<dbReference type="HOGENOM" id="CLU_2505379_0_0_4"/>
<gene>
    <name evidence="1" type="ordered locus">TKWG_03125</name>
</gene>
<dbReference type="Proteomes" id="UP000005267">
    <property type="component" value="Chromosome"/>
</dbReference>
<proteinExistence type="predicted"/>
<reference evidence="2" key="2">
    <citation type="journal article" date="2013" name="PLoS ONE">
        <title>Genome implosion elicits host-confinement in Alcaligenaceae: evidence from the comparative genomics of Tetrathiobacter kashmirensis, a pathogen in the making.</title>
        <authorList>
            <person name="Ghosh W."/>
            <person name="Alam M."/>
            <person name="Roy C."/>
            <person name="Pyne P."/>
            <person name="George A."/>
            <person name="Chakraborty R."/>
            <person name="Majumder S."/>
            <person name="Agarwal A."/>
            <person name="Chakraborty S."/>
            <person name="Majumdar S."/>
            <person name="Gupta S.K."/>
        </authorList>
    </citation>
    <scope>NUCLEOTIDE SEQUENCE [LARGE SCALE GENOMIC DNA]</scope>
    <source>
        <strain evidence="2">WT001</strain>
    </source>
</reference>
<protein>
    <submittedName>
        <fullName evidence="1">Uncharacterized protein</fullName>
    </submittedName>
</protein>